<dbReference type="SUPFAM" id="SSF52540">
    <property type="entry name" value="P-loop containing nucleoside triphosphate hydrolases"/>
    <property type="match status" value="1"/>
</dbReference>
<feature type="region of interest" description="Disordered" evidence="1">
    <location>
        <begin position="184"/>
        <end position="204"/>
    </location>
</feature>
<sequence>MTPERDPFGRDTRHEPPAITPARGSGKYAGMAVVYLLAGPTGSGKTTYATRVLAPAGAVRLSVDERIYARHGRYGVDYPEDTYFAEQAPVVEEVRAELVDLVRQGRDVVLDWGLWRREERQDWRRIAEAAGGQVRLLHFPVPKAELLRRLNMRNDEGHANALGVTPEALDDFLARFDEPDDEDVEVILPDSRDEGPYTAPWPRS</sequence>
<gene>
    <name evidence="2" type="ORF">SAMN05443668_1378</name>
</gene>
<evidence type="ECO:0000313" key="3">
    <source>
        <dbReference type="Proteomes" id="UP000184440"/>
    </source>
</evidence>
<dbReference type="GO" id="GO:0016301">
    <property type="term" value="F:kinase activity"/>
    <property type="evidence" value="ECO:0007669"/>
    <property type="project" value="UniProtKB-KW"/>
</dbReference>
<protein>
    <submittedName>
        <fullName evidence="2">Predicted kinase</fullName>
    </submittedName>
</protein>
<organism evidence="2 3">
    <name type="scientific">Cryptosporangium aurantiacum</name>
    <dbReference type="NCBI Taxonomy" id="134849"/>
    <lineage>
        <taxon>Bacteria</taxon>
        <taxon>Bacillati</taxon>
        <taxon>Actinomycetota</taxon>
        <taxon>Actinomycetes</taxon>
        <taxon>Cryptosporangiales</taxon>
        <taxon>Cryptosporangiaceae</taxon>
        <taxon>Cryptosporangium</taxon>
    </lineage>
</organism>
<keyword evidence="3" id="KW-1185">Reference proteome</keyword>
<dbReference type="AlphaFoldDB" id="A0A1M7RPC9"/>
<accession>A0A1M7RPC9</accession>
<keyword evidence="2" id="KW-0418">Kinase</keyword>
<dbReference type="InterPro" id="IPR027417">
    <property type="entry name" value="P-loop_NTPase"/>
</dbReference>
<dbReference type="Pfam" id="PF13671">
    <property type="entry name" value="AAA_33"/>
    <property type="match status" value="1"/>
</dbReference>
<feature type="compositionally biased region" description="Basic and acidic residues" evidence="1">
    <location>
        <begin position="1"/>
        <end position="16"/>
    </location>
</feature>
<dbReference type="RefSeq" id="WP_218618141.1">
    <property type="nucleotide sequence ID" value="NZ_FRCS01000037.1"/>
</dbReference>
<name>A0A1M7RPC9_9ACTN</name>
<dbReference type="Gene3D" id="3.40.50.300">
    <property type="entry name" value="P-loop containing nucleotide triphosphate hydrolases"/>
    <property type="match status" value="1"/>
</dbReference>
<evidence type="ECO:0000313" key="2">
    <source>
        <dbReference type="EMBL" id="SHN48217.1"/>
    </source>
</evidence>
<feature type="region of interest" description="Disordered" evidence="1">
    <location>
        <begin position="1"/>
        <end position="23"/>
    </location>
</feature>
<dbReference type="EMBL" id="FRCS01000037">
    <property type="protein sequence ID" value="SHN48217.1"/>
    <property type="molecule type" value="Genomic_DNA"/>
</dbReference>
<proteinExistence type="predicted"/>
<evidence type="ECO:0000256" key="1">
    <source>
        <dbReference type="SAM" id="MobiDB-lite"/>
    </source>
</evidence>
<reference evidence="2 3" key="1">
    <citation type="submission" date="2016-11" db="EMBL/GenBank/DDBJ databases">
        <authorList>
            <person name="Jaros S."/>
            <person name="Januszkiewicz K."/>
            <person name="Wedrychowicz H."/>
        </authorList>
    </citation>
    <scope>NUCLEOTIDE SEQUENCE [LARGE SCALE GENOMIC DNA]</scope>
    <source>
        <strain evidence="2 3">DSM 46144</strain>
    </source>
</reference>
<dbReference type="STRING" id="134849.SAMN05443668_1378"/>
<keyword evidence="2" id="KW-0808">Transferase</keyword>
<dbReference type="Proteomes" id="UP000184440">
    <property type="component" value="Unassembled WGS sequence"/>
</dbReference>